<gene>
    <name evidence="9" type="ORF">J4D97_18975</name>
</gene>
<keyword evidence="10" id="KW-1185">Reference proteome</keyword>
<feature type="transmembrane region" description="Helical" evidence="7">
    <location>
        <begin position="114"/>
        <end position="141"/>
    </location>
</feature>
<dbReference type="RefSeq" id="WP_208308946.1">
    <property type="nucleotide sequence ID" value="NZ_JAGETX010000016.1"/>
</dbReference>
<evidence type="ECO:0000313" key="9">
    <source>
        <dbReference type="EMBL" id="MBO3272741.1"/>
    </source>
</evidence>
<dbReference type="Pfam" id="PF00528">
    <property type="entry name" value="BPD_transp_1"/>
    <property type="match status" value="1"/>
</dbReference>
<evidence type="ECO:0000313" key="10">
    <source>
        <dbReference type="Proteomes" id="UP000670527"/>
    </source>
</evidence>
<accession>A0ABS3TGI0</accession>
<comment type="caution">
    <text evidence="9">The sequence shown here is derived from an EMBL/GenBank/DDBJ whole genome shotgun (WGS) entry which is preliminary data.</text>
</comment>
<evidence type="ECO:0000256" key="1">
    <source>
        <dbReference type="ARBA" id="ARBA00004651"/>
    </source>
</evidence>
<evidence type="ECO:0000256" key="7">
    <source>
        <dbReference type="RuleBase" id="RU363032"/>
    </source>
</evidence>
<evidence type="ECO:0000256" key="5">
    <source>
        <dbReference type="ARBA" id="ARBA00022989"/>
    </source>
</evidence>
<proteinExistence type="inferred from homology"/>
<comment type="subcellular location">
    <subcellularLocation>
        <location evidence="1 7">Cell membrane</location>
        <topology evidence="1 7">Multi-pass membrane protein</topology>
    </subcellularLocation>
</comment>
<dbReference type="EMBL" id="JAGETX010000016">
    <property type="protein sequence ID" value="MBO3272741.1"/>
    <property type="molecule type" value="Genomic_DNA"/>
</dbReference>
<dbReference type="SUPFAM" id="SSF161098">
    <property type="entry name" value="MetI-like"/>
    <property type="match status" value="1"/>
</dbReference>
<dbReference type="PROSITE" id="PS50928">
    <property type="entry name" value="ABC_TM1"/>
    <property type="match status" value="1"/>
</dbReference>
<evidence type="ECO:0000256" key="3">
    <source>
        <dbReference type="ARBA" id="ARBA00022475"/>
    </source>
</evidence>
<keyword evidence="3" id="KW-1003">Cell membrane</keyword>
<keyword evidence="6 7" id="KW-0472">Membrane</keyword>
<dbReference type="Gene3D" id="1.10.3720.10">
    <property type="entry name" value="MetI-like"/>
    <property type="match status" value="1"/>
</dbReference>
<feature type="transmembrane region" description="Helical" evidence="7">
    <location>
        <begin position="278"/>
        <end position="299"/>
    </location>
</feature>
<keyword evidence="2 7" id="KW-0813">Transport</keyword>
<dbReference type="InterPro" id="IPR000515">
    <property type="entry name" value="MetI-like"/>
</dbReference>
<dbReference type="Proteomes" id="UP000670527">
    <property type="component" value="Unassembled WGS sequence"/>
</dbReference>
<feature type="domain" description="ABC transmembrane type-1" evidence="8">
    <location>
        <begin position="119"/>
        <end position="332"/>
    </location>
</feature>
<evidence type="ECO:0000259" key="8">
    <source>
        <dbReference type="PROSITE" id="PS50928"/>
    </source>
</evidence>
<dbReference type="PANTHER" id="PTHR43163">
    <property type="entry name" value="DIPEPTIDE TRANSPORT SYSTEM PERMEASE PROTEIN DPPB-RELATED"/>
    <property type="match status" value="1"/>
</dbReference>
<evidence type="ECO:0000256" key="4">
    <source>
        <dbReference type="ARBA" id="ARBA00022692"/>
    </source>
</evidence>
<evidence type="ECO:0000256" key="6">
    <source>
        <dbReference type="ARBA" id="ARBA00023136"/>
    </source>
</evidence>
<dbReference type="InterPro" id="IPR035906">
    <property type="entry name" value="MetI-like_sf"/>
</dbReference>
<feature type="transmembrane region" description="Helical" evidence="7">
    <location>
        <begin position="311"/>
        <end position="338"/>
    </location>
</feature>
<name>A0ABS3TGI0_9BACT</name>
<feature type="transmembrane region" description="Helical" evidence="7">
    <location>
        <begin position="153"/>
        <end position="178"/>
    </location>
</feature>
<keyword evidence="5 7" id="KW-1133">Transmembrane helix</keyword>
<reference evidence="9 10" key="1">
    <citation type="submission" date="2021-03" db="EMBL/GenBank/DDBJ databases">
        <authorList>
            <person name="Kim M.K."/>
        </authorList>
    </citation>
    <scope>NUCLEOTIDE SEQUENCE [LARGE SCALE GENOMIC DNA]</scope>
    <source>
        <strain evidence="9 10">BT507</strain>
    </source>
</reference>
<organism evidence="9 10">
    <name type="scientific">Hymenobacter defluvii</name>
    <dbReference type="NCBI Taxonomy" id="2054411"/>
    <lineage>
        <taxon>Bacteria</taxon>
        <taxon>Pseudomonadati</taxon>
        <taxon>Bacteroidota</taxon>
        <taxon>Cytophagia</taxon>
        <taxon>Cytophagales</taxon>
        <taxon>Hymenobacteraceae</taxon>
        <taxon>Hymenobacter</taxon>
    </lineage>
</organism>
<dbReference type="PANTHER" id="PTHR43163:SF6">
    <property type="entry name" value="DIPEPTIDE TRANSPORT SYSTEM PERMEASE PROTEIN DPPB-RELATED"/>
    <property type="match status" value="1"/>
</dbReference>
<keyword evidence="4 7" id="KW-0812">Transmembrane</keyword>
<sequence>MFRLLRLLFALWLTASGVFLLSRSLPADIILQRLSVDEISATASSLQQQRIAEQRFRHRLGLDIPLFYFSLPTAATHQQWQWHGRHNQYHRWVQQLLHGNLGRSYRDGQPVTTLLAAALTYTLPLTTLAATMSVLLALWLATRLAVHHQIRLFALRLLYALDALPLFVLALLLLLLFANPDMLTWFPAYGLGEEAELVNTSVLERIGTLLYYLALPSISLILVNLPHLVIQMDAALQQERLTAYAATARAKGAPEKQVIQHHTLRNALLPSLAQLTDLLPALVAGAVVVEVIFALPGVGRLLAEAAATHDYPVIVGGVLLTALVRLLAQFLTDGLYLLADPRIRLRA</sequence>
<feature type="transmembrane region" description="Helical" evidence="7">
    <location>
        <begin position="209"/>
        <end position="230"/>
    </location>
</feature>
<protein>
    <submittedName>
        <fullName evidence="9">ABC transporter permease</fullName>
    </submittedName>
</protein>
<dbReference type="CDD" id="cd06261">
    <property type="entry name" value="TM_PBP2"/>
    <property type="match status" value="1"/>
</dbReference>
<comment type="similarity">
    <text evidence="7">Belongs to the binding-protein-dependent transport system permease family.</text>
</comment>
<evidence type="ECO:0000256" key="2">
    <source>
        <dbReference type="ARBA" id="ARBA00022448"/>
    </source>
</evidence>